<evidence type="ECO:0000313" key="2">
    <source>
        <dbReference type="Proteomes" id="UP001528411"/>
    </source>
</evidence>
<sequence>MPHAPLHVSKEYLATVDDNTKKRLGISDQDIKRGLKKQCIPW</sequence>
<reference evidence="1 2" key="1">
    <citation type="submission" date="2023-01" db="EMBL/GenBank/DDBJ databases">
        <title>Psychrosphaera sp. nov., isolated from marine algae.</title>
        <authorList>
            <person name="Bayburt H."/>
            <person name="Choi B.J."/>
            <person name="Kim J.M."/>
            <person name="Choi D.G."/>
            <person name="Jeon C.O."/>
        </authorList>
    </citation>
    <scope>NUCLEOTIDE SEQUENCE [LARGE SCALE GENOMIC DNA]</scope>
    <source>
        <strain evidence="1 2">G1-22</strain>
    </source>
</reference>
<evidence type="ECO:0000313" key="1">
    <source>
        <dbReference type="EMBL" id="MDC2888764.1"/>
    </source>
</evidence>
<accession>A0ABT5FB44</accession>
<proteinExistence type="predicted"/>
<dbReference type="EMBL" id="JAQOMS010000002">
    <property type="protein sequence ID" value="MDC2888764.1"/>
    <property type="molecule type" value="Genomic_DNA"/>
</dbReference>
<gene>
    <name evidence="1" type="ORF">PN838_08245</name>
</gene>
<name>A0ABT5FB44_9GAMM</name>
<comment type="caution">
    <text evidence="1">The sequence shown here is derived from an EMBL/GenBank/DDBJ whole genome shotgun (WGS) entry which is preliminary data.</text>
</comment>
<keyword evidence="2" id="KW-1185">Reference proteome</keyword>
<dbReference type="RefSeq" id="WP_272180339.1">
    <property type="nucleotide sequence ID" value="NZ_JAQOMS010000002.1"/>
</dbReference>
<organism evidence="1 2">
    <name type="scientific">Psychrosphaera algicola</name>
    <dbReference type="NCBI Taxonomy" id="3023714"/>
    <lineage>
        <taxon>Bacteria</taxon>
        <taxon>Pseudomonadati</taxon>
        <taxon>Pseudomonadota</taxon>
        <taxon>Gammaproteobacteria</taxon>
        <taxon>Alteromonadales</taxon>
        <taxon>Pseudoalteromonadaceae</taxon>
        <taxon>Psychrosphaera</taxon>
    </lineage>
</organism>
<protein>
    <submittedName>
        <fullName evidence="1">Uncharacterized protein</fullName>
    </submittedName>
</protein>
<dbReference type="Proteomes" id="UP001528411">
    <property type="component" value="Unassembled WGS sequence"/>
</dbReference>